<dbReference type="Gene3D" id="3.80.10.10">
    <property type="entry name" value="Ribonuclease Inhibitor"/>
    <property type="match status" value="2"/>
</dbReference>
<organism evidence="6 7">
    <name type="scientific">Miscanthus lutarioriparius</name>
    <dbReference type="NCBI Taxonomy" id="422564"/>
    <lineage>
        <taxon>Eukaryota</taxon>
        <taxon>Viridiplantae</taxon>
        <taxon>Streptophyta</taxon>
        <taxon>Embryophyta</taxon>
        <taxon>Tracheophyta</taxon>
        <taxon>Spermatophyta</taxon>
        <taxon>Magnoliopsida</taxon>
        <taxon>Liliopsida</taxon>
        <taxon>Poales</taxon>
        <taxon>Poaceae</taxon>
        <taxon>PACMAD clade</taxon>
        <taxon>Panicoideae</taxon>
        <taxon>Andropogonodae</taxon>
        <taxon>Andropogoneae</taxon>
        <taxon>Saccharinae</taxon>
        <taxon>Miscanthus</taxon>
    </lineage>
</organism>
<name>A0A811REC3_9POAL</name>
<evidence type="ECO:0000313" key="6">
    <source>
        <dbReference type="EMBL" id="CAD6268638.1"/>
    </source>
</evidence>
<feature type="domain" description="R13L1/DRL21-like LRR repeat region" evidence="5">
    <location>
        <begin position="493"/>
        <end position="615"/>
    </location>
</feature>
<keyword evidence="7" id="KW-1185">Reference proteome</keyword>
<dbReference type="SUPFAM" id="SSF52540">
    <property type="entry name" value="P-loop containing nucleoside triphosphate hydrolases"/>
    <property type="match status" value="1"/>
</dbReference>
<dbReference type="InterPro" id="IPR058922">
    <property type="entry name" value="WHD_DRP"/>
</dbReference>
<dbReference type="Pfam" id="PF23559">
    <property type="entry name" value="WHD_DRP"/>
    <property type="match status" value="1"/>
</dbReference>
<dbReference type="Gene3D" id="3.40.50.300">
    <property type="entry name" value="P-loop containing nucleotide triphosphate hydrolases"/>
    <property type="match status" value="1"/>
</dbReference>
<reference evidence="6" key="1">
    <citation type="submission" date="2020-10" db="EMBL/GenBank/DDBJ databases">
        <authorList>
            <person name="Han B."/>
            <person name="Lu T."/>
            <person name="Zhao Q."/>
            <person name="Huang X."/>
            <person name="Zhao Y."/>
        </authorList>
    </citation>
    <scope>NUCLEOTIDE SEQUENCE</scope>
</reference>
<evidence type="ECO:0008006" key="8">
    <source>
        <dbReference type="Google" id="ProtNLM"/>
    </source>
</evidence>
<feature type="domain" description="NB-ARC" evidence="3">
    <location>
        <begin position="81"/>
        <end position="234"/>
    </location>
</feature>
<evidence type="ECO:0000256" key="1">
    <source>
        <dbReference type="ARBA" id="ARBA00022614"/>
    </source>
</evidence>
<dbReference type="EMBL" id="CAJGYO010000014">
    <property type="protein sequence ID" value="CAD6268638.1"/>
    <property type="molecule type" value="Genomic_DNA"/>
</dbReference>
<keyword evidence="2" id="KW-0611">Plant defense</keyword>
<accession>A0A811REC3</accession>
<gene>
    <name evidence="6" type="ORF">NCGR_LOCUS51943</name>
</gene>
<dbReference type="GO" id="GO:0043531">
    <property type="term" value="F:ADP binding"/>
    <property type="evidence" value="ECO:0007669"/>
    <property type="project" value="InterPro"/>
</dbReference>
<evidence type="ECO:0000256" key="2">
    <source>
        <dbReference type="ARBA" id="ARBA00022821"/>
    </source>
</evidence>
<dbReference type="PRINTS" id="PR00364">
    <property type="entry name" value="DISEASERSIST"/>
</dbReference>
<dbReference type="OrthoDB" id="785704at2759"/>
<evidence type="ECO:0000313" key="7">
    <source>
        <dbReference type="Proteomes" id="UP000604825"/>
    </source>
</evidence>
<proteinExistence type="predicted"/>
<dbReference type="InterPro" id="IPR002182">
    <property type="entry name" value="NB-ARC"/>
</dbReference>
<keyword evidence="1" id="KW-0433">Leucine-rich repeat</keyword>
<comment type="caution">
    <text evidence="6">The sequence shown here is derived from an EMBL/GenBank/DDBJ whole genome shotgun (WGS) entry which is preliminary data.</text>
</comment>
<evidence type="ECO:0000259" key="4">
    <source>
        <dbReference type="Pfam" id="PF23559"/>
    </source>
</evidence>
<feature type="domain" description="Disease resistance protein winged helix" evidence="4">
    <location>
        <begin position="272"/>
        <end position="345"/>
    </location>
</feature>
<dbReference type="InterPro" id="IPR027417">
    <property type="entry name" value="P-loop_NTPase"/>
</dbReference>
<dbReference type="PANTHER" id="PTHR36766:SF60">
    <property type="entry name" value="NB-ARC DOMAIN-CONTAINING PROTEIN"/>
    <property type="match status" value="1"/>
</dbReference>
<dbReference type="InterPro" id="IPR056789">
    <property type="entry name" value="LRR_R13L1-DRL21"/>
</dbReference>
<protein>
    <recommendedName>
        <fullName evidence="8">NB-ARC domain-containing protein</fullName>
    </recommendedName>
</protein>
<dbReference type="Pfam" id="PF25019">
    <property type="entry name" value="LRR_R13L1-DRL21"/>
    <property type="match status" value="1"/>
</dbReference>
<dbReference type="InterPro" id="IPR032675">
    <property type="entry name" value="LRR_dom_sf"/>
</dbReference>
<dbReference type="AlphaFoldDB" id="A0A811REC3"/>
<evidence type="ECO:0000259" key="3">
    <source>
        <dbReference type="Pfam" id="PF00931"/>
    </source>
</evidence>
<sequence>MNELKAILTEAKELRDLLSIPPGNTTCLGCPGVPTTIVPPTTVTSLSTSKVFGHDRDRDRIVDFLLGKTTADEASSTRYSSLAIVGAGGMGKSTLAQYVYNDKRIEEGFDVRMWVCISRKLDVRRHTREIIESATNRECPCFDTLQCKLRDILQKSEKFLLVLDDVWFEKSGSETEWFQLLDPLISKQSGSKVLVTSRRAMLPAAICCEQEQVILLENMEDADFLALFKHHAFPGAKIGDQVLRSRLKHAAEEIAKRLGMCPLAAKVLGSRLFPKGHRYRPNDLVHLWVAEGFVGSCNSSRTLEDVGMDYFNDMVSGSLVQMVSERHGSYYDSYYVMHDILHDLAESLSREDCFRLEEDNVTEVPCTVRHLSIRIESIQNHKQIIHKLYHLRTIICIDPLTDDASDIFYQMVNLKKLGVLYLSFYNSSKLPESIGRLKHLRYLNLIRTLISELPRSLCTLYHLQLLQLSPMVERLPDKLCNLKARIRVVAAEGLNELGGSLSVELENVSEKDEALESMLYQKNRLKKLRLAWSSENGMDAADTLHLDILEGLRPSPQLSRLTIEGYKSGTYPRWLLEPSYFENLESFKLNGCTLLEGLPPNTELLRHCSRLCLKNVPKLNILPCIPAMLTKLSIQKCPLLMFVSKNELDQHDLRGNIMKTEDLASKLASMWEVNSGSDIREVLSEDYSSLKQLTTQMGDDISQHLQIIGSGLEEGGDIILVKENIIKAWLFCHEQRIRVIYGRTMELPLVLPSGICELRLFSCSITDGALAICLGGLTSLITLHLGYNMALTALPSEEVFEHLTKLDNLTVTGCWFLRSLGGLTCCSISFQTLLL</sequence>
<dbReference type="SUPFAM" id="SSF52058">
    <property type="entry name" value="L domain-like"/>
    <property type="match status" value="1"/>
</dbReference>
<dbReference type="Proteomes" id="UP000604825">
    <property type="component" value="Unassembled WGS sequence"/>
</dbReference>
<evidence type="ECO:0000259" key="5">
    <source>
        <dbReference type="Pfam" id="PF25019"/>
    </source>
</evidence>
<dbReference type="PANTHER" id="PTHR36766">
    <property type="entry name" value="PLANT BROAD-SPECTRUM MILDEW RESISTANCE PROTEIN RPW8"/>
    <property type="match status" value="1"/>
</dbReference>
<dbReference type="Pfam" id="PF00931">
    <property type="entry name" value="NB-ARC"/>
    <property type="match status" value="1"/>
</dbReference>